<keyword evidence="5 6" id="KW-0472">Membrane</keyword>
<feature type="transmembrane region" description="Helical" evidence="6">
    <location>
        <begin position="174"/>
        <end position="190"/>
    </location>
</feature>
<dbReference type="GO" id="GO:0022857">
    <property type="term" value="F:transmembrane transporter activity"/>
    <property type="evidence" value="ECO:0007669"/>
    <property type="project" value="InterPro"/>
</dbReference>
<dbReference type="SUPFAM" id="SSF103473">
    <property type="entry name" value="MFS general substrate transporter"/>
    <property type="match status" value="1"/>
</dbReference>
<keyword evidence="4 6" id="KW-1133">Transmembrane helix</keyword>
<evidence type="ECO:0000256" key="5">
    <source>
        <dbReference type="ARBA" id="ARBA00023136"/>
    </source>
</evidence>
<evidence type="ECO:0000256" key="6">
    <source>
        <dbReference type="SAM" id="Phobius"/>
    </source>
</evidence>
<protein>
    <submittedName>
        <fullName evidence="8">Thiamine pathway transporter THI73</fullName>
    </submittedName>
</protein>
<name>A0A9P5CCG7_9HYPO</name>
<evidence type="ECO:0000313" key="8">
    <source>
        <dbReference type="EMBL" id="KAF3067906.1"/>
    </source>
</evidence>
<feature type="transmembrane region" description="Helical" evidence="6">
    <location>
        <begin position="471"/>
        <end position="491"/>
    </location>
</feature>
<keyword evidence="9" id="KW-1185">Reference proteome</keyword>
<dbReference type="EMBL" id="QLNT01000015">
    <property type="protein sequence ID" value="KAF3067906.1"/>
    <property type="molecule type" value="Genomic_DNA"/>
</dbReference>
<comment type="caution">
    <text evidence="8">The sequence shown here is derived from an EMBL/GenBank/DDBJ whole genome shotgun (WGS) entry which is preliminary data.</text>
</comment>
<dbReference type="Gene3D" id="1.20.1250.20">
    <property type="entry name" value="MFS general substrate transporter like domains"/>
    <property type="match status" value="2"/>
</dbReference>
<dbReference type="InterPro" id="IPR020846">
    <property type="entry name" value="MFS_dom"/>
</dbReference>
<evidence type="ECO:0000256" key="3">
    <source>
        <dbReference type="ARBA" id="ARBA00022692"/>
    </source>
</evidence>
<feature type="transmembrane region" description="Helical" evidence="6">
    <location>
        <begin position="90"/>
        <end position="108"/>
    </location>
</feature>
<evidence type="ECO:0000256" key="4">
    <source>
        <dbReference type="ARBA" id="ARBA00022989"/>
    </source>
</evidence>
<organism evidence="8 9">
    <name type="scientific">Trichoderma lentiforme</name>
    <dbReference type="NCBI Taxonomy" id="1567552"/>
    <lineage>
        <taxon>Eukaryota</taxon>
        <taxon>Fungi</taxon>
        <taxon>Dikarya</taxon>
        <taxon>Ascomycota</taxon>
        <taxon>Pezizomycotina</taxon>
        <taxon>Sordariomycetes</taxon>
        <taxon>Hypocreomycetidae</taxon>
        <taxon>Hypocreales</taxon>
        <taxon>Hypocreaceae</taxon>
        <taxon>Trichoderma</taxon>
    </lineage>
</organism>
<feature type="transmembrane region" description="Helical" evidence="6">
    <location>
        <begin position="363"/>
        <end position="382"/>
    </location>
</feature>
<comment type="subcellular location">
    <subcellularLocation>
        <location evidence="1">Membrane</location>
        <topology evidence="1">Multi-pass membrane protein</topology>
    </subcellularLocation>
</comment>
<feature type="domain" description="Major facilitator superfamily (MFS) profile" evidence="7">
    <location>
        <begin position="57"/>
        <end position="496"/>
    </location>
</feature>
<keyword evidence="3 6" id="KW-0812">Transmembrane</keyword>
<dbReference type="AlphaFoldDB" id="A0A9P5CCG7"/>
<dbReference type="PANTHER" id="PTHR43791">
    <property type="entry name" value="PERMEASE-RELATED"/>
    <property type="match status" value="1"/>
</dbReference>
<dbReference type="InterPro" id="IPR011701">
    <property type="entry name" value="MFS"/>
</dbReference>
<keyword evidence="2" id="KW-0813">Transport</keyword>
<dbReference type="PROSITE" id="PS50850">
    <property type="entry name" value="MFS"/>
    <property type="match status" value="1"/>
</dbReference>
<evidence type="ECO:0000256" key="2">
    <source>
        <dbReference type="ARBA" id="ARBA00022448"/>
    </source>
</evidence>
<feature type="transmembrane region" description="Helical" evidence="6">
    <location>
        <begin position="196"/>
        <end position="219"/>
    </location>
</feature>
<feature type="transmembrane region" description="Helical" evidence="6">
    <location>
        <begin position="52"/>
        <end position="70"/>
    </location>
</feature>
<feature type="transmembrane region" description="Helical" evidence="6">
    <location>
        <begin position="439"/>
        <end position="459"/>
    </location>
</feature>
<dbReference type="Pfam" id="PF07690">
    <property type="entry name" value="MFS_1"/>
    <property type="match status" value="2"/>
</dbReference>
<feature type="transmembrane region" description="Helical" evidence="6">
    <location>
        <begin position="330"/>
        <end position="351"/>
    </location>
</feature>
<evidence type="ECO:0000256" key="1">
    <source>
        <dbReference type="ARBA" id="ARBA00004141"/>
    </source>
</evidence>
<dbReference type="InterPro" id="IPR036259">
    <property type="entry name" value="MFS_trans_sf"/>
</dbReference>
<evidence type="ECO:0000313" key="9">
    <source>
        <dbReference type="Proteomes" id="UP000801864"/>
    </source>
</evidence>
<accession>A0A9P5CCG7</accession>
<dbReference type="GO" id="GO:0016020">
    <property type="term" value="C:membrane"/>
    <property type="evidence" value="ECO:0007669"/>
    <property type="project" value="UniProtKB-SubCell"/>
</dbReference>
<dbReference type="PANTHER" id="PTHR43791:SF40">
    <property type="entry name" value="THIAMINE PATHWAY TRANSPORTER THI73"/>
    <property type="match status" value="1"/>
</dbReference>
<dbReference type="Proteomes" id="UP000801864">
    <property type="component" value="Unassembled WGS sequence"/>
</dbReference>
<sequence>MAQDIETEKPIVREVSKIAEEKPAFADAALSFLHEVGETTFTEDEEKKLVRVVDWMILPLLAAVYFLQFLDKNLINFANIMGLGKDTNSTPSQFSDLALVFYVAYLVSEPFSSFLLQRLPVAKLLSINVILWGLCLALNSVCKTYASLVALRVLLGIFEACVSPRQPPELKKLIFVYSSMIIISCMWYKRREQPLRIGFCCGTVGLGIIVGALCSYGFQHYHGKAFKSWQIMFLVFGLVTIAVGILLLMLLPDNPMTSRLSNRQKAIAVIRLRNDTTGIENKTFKPSQFFEALRDPHTWLICLLTTAINIPNAAVSTFQATIIQGLGYTATQAALISIPSGVIGIIAIWGASYTSFKFNNRSVVIILLVAAGILGGGLMAFLPSQEKAGRLIGTYLTNTIPSSMFSSAEGYDFTLTYSPATPIIYSWVAANIAGHTKKVTVNAMLLMAFCLGNIIGPLTFTNPPAYTAAKITIVAVLCFAVAIALLLVYLYHRNNVRRMLLSSGDNSQATADSSFLDLTDQENENFISF</sequence>
<gene>
    <name evidence="8" type="ORF">CFAM422_008692</name>
</gene>
<reference evidence="8 9" key="1">
    <citation type="submission" date="2018-06" db="EMBL/GenBank/DDBJ databases">
        <title>Genome analysis of cellulolytic fungus Trichoderma lentiforme CFAM-422.</title>
        <authorList>
            <person name="Steindorff A.S."/>
            <person name="Formighieri E.F."/>
            <person name="Midorikawa G.E.O."/>
            <person name="Tamietti M.S."/>
            <person name="Ramos E.Z."/>
            <person name="Silva A.S."/>
            <person name="Bon E.P.S."/>
            <person name="Mendes T.D."/>
            <person name="Damaso M.C.T."/>
            <person name="Favaro L.C.L."/>
        </authorList>
    </citation>
    <scope>NUCLEOTIDE SEQUENCE [LARGE SCALE GENOMIC DNA]</scope>
    <source>
        <strain evidence="8 9">CFAM-422</strain>
    </source>
</reference>
<proteinExistence type="predicted"/>
<evidence type="ECO:0000259" key="7">
    <source>
        <dbReference type="PROSITE" id="PS50850"/>
    </source>
</evidence>
<feature type="transmembrane region" description="Helical" evidence="6">
    <location>
        <begin position="231"/>
        <end position="251"/>
    </location>
</feature>
<feature type="transmembrane region" description="Helical" evidence="6">
    <location>
        <begin position="298"/>
        <end position="318"/>
    </location>
</feature>